<evidence type="ECO:0000256" key="1">
    <source>
        <dbReference type="SAM" id="MobiDB-lite"/>
    </source>
</evidence>
<dbReference type="Proteomes" id="UP000318288">
    <property type="component" value="Unassembled WGS sequence"/>
</dbReference>
<evidence type="ECO:0000313" key="2">
    <source>
        <dbReference type="EMBL" id="TWU47448.1"/>
    </source>
</evidence>
<comment type="caution">
    <text evidence="2">The sequence shown here is derived from an EMBL/GenBank/DDBJ whole genome shotgun (WGS) entry which is preliminary data.</text>
</comment>
<feature type="region of interest" description="Disordered" evidence="1">
    <location>
        <begin position="49"/>
        <end position="134"/>
    </location>
</feature>
<organism evidence="2 3">
    <name type="scientific">Rubripirellula tenax</name>
    <dbReference type="NCBI Taxonomy" id="2528015"/>
    <lineage>
        <taxon>Bacteria</taxon>
        <taxon>Pseudomonadati</taxon>
        <taxon>Planctomycetota</taxon>
        <taxon>Planctomycetia</taxon>
        <taxon>Pirellulales</taxon>
        <taxon>Pirellulaceae</taxon>
        <taxon>Rubripirellula</taxon>
    </lineage>
</organism>
<reference evidence="2 3" key="1">
    <citation type="submission" date="2019-02" db="EMBL/GenBank/DDBJ databases">
        <title>Deep-cultivation of Planctomycetes and their phenomic and genomic characterization uncovers novel biology.</title>
        <authorList>
            <person name="Wiegand S."/>
            <person name="Jogler M."/>
            <person name="Boedeker C."/>
            <person name="Pinto D."/>
            <person name="Vollmers J."/>
            <person name="Rivas-Marin E."/>
            <person name="Kohn T."/>
            <person name="Peeters S.H."/>
            <person name="Heuer A."/>
            <person name="Rast P."/>
            <person name="Oberbeckmann S."/>
            <person name="Bunk B."/>
            <person name="Jeske O."/>
            <person name="Meyerdierks A."/>
            <person name="Storesund J.E."/>
            <person name="Kallscheuer N."/>
            <person name="Luecker S."/>
            <person name="Lage O.M."/>
            <person name="Pohl T."/>
            <person name="Merkel B.J."/>
            <person name="Hornburger P."/>
            <person name="Mueller R.-W."/>
            <person name="Bruemmer F."/>
            <person name="Labrenz M."/>
            <person name="Spormann A.M."/>
            <person name="Op Den Camp H."/>
            <person name="Overmann J."/>
            <person name="Amann R."/>
            <person name="Jetten M.S.M."/>
            <person name="Mascher T."/>
            <person name="Medema M.H."/>
            <person name="Devos D.P."/>
            <person name="Kaster A.-K."/>
            <person name="Ovreas L."/>
            <person name="Rohde M."/>
            <person name="Galperin M.Y."/>
            <person name="Jogler C."/>
        </authorList>
    </citation>
    <scope>NUCLEOTIDE SEQUENCE [LARGE SCALE GENOMIC DNA]</scope>
    <source>
        <strain evidence="2 3">Poly51</strain>
    </source>
</reference>
<evidence type="ECO:0000313" key="3">
    <source>
        <dbReference type="Proteomes" id="UP000318288"/>
    </source>
</evidence>
<sequence>MRNLIIIGMLGMAAFMAGWFKINRDGDRTTIEINRAEIRSDTRKAIDKGREVLDRREQEEQQRYAEQQGEPQGQGYPQPPVTQYNDRGFGQPASYGQPNAYGQPDAYGRPSYPPPSYGTPYPQQQQGPPPYQQR</sequence>
<name>A0A5C6EF27_9BACT</name>
<dbReference type="OrthoDB" id="292350at2"/>
<protein>
    <submittedName>
        <fullName evidence="2">Uncharacterized protein</fullName>
    </submittedName>
</protein>
<feature type="compositionally biased region" description="Low complexity" evidence="1">
    <location>
        <begin position="64"/>
        <end position="76"/>
    </location>
</feature>
<gene>
    <name evidence="2" type="ORF">Poly51_52480</name>
</gene>
<proteinExistence type="predicted"/>
<dbReference type="RefSeq" id="WP_146461242.1">
    <property type="nucleotide sequence ID" value="NZ_SJPW01000007.1"/>
</dbReference>
<feature type="compositionally biased region" description="Basic and acidic residues" evidence="1">
    <location>
        <begin position="49"/>
        <end position="63"/>
    </location>
</feature>
<accession>A0A5C6EF27</accession>
<dbReference type="EMBL" id="SJPW01000007">
    <property type="protein sequence ID" value="TWU47448.1"/>
    <property type="molecule type" value="Genomic_DNA"/>
</dbReference>
<keyword evidence="3" id="KW-1185">Reference proteome</keyword>
<dbReference type="AlphaFoldDB" id="A0A5C6EF27"/>